<keyword evidence="2" id="KW-0378">Hydrolase</keyword>
<dbReference type="AlphaFoldDB" id="A0AAU7RV16"/>
<evidence type="ECO:0000256" key="1">
    <source>
        <dbReference type="SAM" id="MobiDB-lite"/>
    </source>
</evidence>
<keyword evidence="2" id="KW-0540">Nuclease</keyword>
<dbReference type="InterPro" id="IPR003615">
    <property type="entry name" value="HNH_nuc"/>
</dbReference>
<accession>A0AAU7RV16</accession>
<dbReference type="RefSeq" id="WP_349958126.1">
    <property type="nucleotide sequence ID" value="NZ_CP157960.1"/>
</dbReference>
<gene>
    <name evidence="2" type="ORF">ABM479_05860</name>
</gene>
<dbReference type="CDD" id="cd00085">
    <property type="entry name" value="HNHc"/>
    <property type="match status" value="1"/>
</dbReference>
<evidence type="ECO:0000313" key="2">
    <source>
        <dbReference type="EMBL" id="XBT93985.1"/>
    </source>
</evidence>
<reference evidence="2" key="1">
    <citation type="submission" date="2024-06" db="EMBL/GenBank/DDBJ databases">
        <authorList>
            <person name="Li T."/>
            <person name="Gao R."/>
        </authorList>
    </citation>
    <scope>NUCLEOTIDE SEQUENCE</scope>
    <source>
        <strain evidence="2">ZPR3</strain>
    </source>
</reference>
<dbReference type="GO" id="GO:0004519">
    <property type="term" value="F:endonuclease activity"/>
    <property type="evidence" value="ECO:0007669"/>
    <property type="project" value="UniProtKB-KW"/>
</dbReference>
<dbReference type="Gene3D" id="1.10.30.50">
    <property type="match status" value="1"/>
</dbReference>
<name>A0AAU7RV16_9HYPH</name>
<protein>
    <submittedName>
        <fullName evidence="2">HNH endonuclease signature motif containing protein</fullName>
    </submittedName>
</protein>
<sequence>MVETVAIDFPDIQIHTRSFHEFGNSYFMRPTRRIYPANRAVVLKNARCAYCGIALTDSNRTRDHVIGRRFVPKGKLNGQWNLILNACRSCNNDKSDLENDIAAITLAPDPTGRYSHDDMAAIQEARRRAANSISRRTKKPVQDSRETLNIGGSLGPGVTVNFSMVAPPQIDEARAFELARLHLVAFFFMQTYSAETCEGRWWLHGFHPVLMTRWEDWGNPVMRGFMREVEDWDNRLHAVTADGFFKLMTRRHPSADCWAWAIEWNRSHRLIGFFGEREPAQEVVNRCPPRKRITVFEGPSQSLHYSPETALSEDDDTLFKVPAEVEEAEKALANNFTYRFA</sequence>
<proteinExistence type="predicted"/>
<keyword evidence="2" id="KW-0255">Endonuclease</keyword>
<feature type="region of interest" description="Disordered" evidence="1">
    <location>
        <begin position="129"/>
        <end position="150"/>
    </location>
</feature>
<dbReference type="EMBL" id="CP157960">
    <property type="protein sequence ID" value="XBT93985.1"/>
    <property type="molecule type" value="Genomic_DNA"/>
</dbReference>
<organism evidence="2">
    <name type="scientific">Rhizobium sp. ZPR3</name>
    <dbReference type="NCBI Taxonomy" id="3158967"/>
    <lineage>
        <taxon>Bacteria</taxon>
        <taxon>Pseudomonadati</taxon>
        <taxon>Pseudomonadota</taxon>
        <taxon>Alphaproteobacteria</taxon>
        <taxon>Hyphomicrobiales</taxon>
        <taxon>Rhizobiaceae</taxon>
        <taxon>Rhizobium/Agrobacterium group</taxon>
        <taxon>Rhizobium</taxon>
    </lineage>
</organism>